<evidence type="ECO:0000313" key="2">
    <source>
        <dbReference type="EMBL" id="MDQ0390702.1"/>
    </source>
</evidence>
<dbReference type="RefSeq" id="WP_307422062.1">
    <property type="nucleotide sequence ID" value="NZ_JAUSVK010000001.1"/>
</dbReference>
<keyword evidence="1" id="KW-0472">Membrane</keyword>
<protein>
    <submittedName>
        <fullName evidence="2">Uncharacterized protein</fullName>
    </submittedName>
</protein>
<accession>A0ABU0F7W5</accession>
<proteinExistence type="predicted"/>
<dbReference type="EMBL" id="JAUSVK010000001">
    <property type="protein sequence ID" value="MDQ0390702.1"/>
    <property type="molecule type" value="Genomic_DNA"/>
</dbReference>
<evidence type="ECO:0000256" key="1">
    <source>
        <dbReference type="SAM" id="Phobius"/>
    </source>
</evidence>
<name>A0ABU0F7W5_9HYPH</name>
<keyword evidence="1" id="KW-0812">Transmembrane</keyword>
<evidence type="ECO:0000313" key="3">
    <source>
        <dbReference type="Proteomes" id="UP001237448"/>
    </source>
</evidence>
<sequence>MEPFMCRYEELSKEDLLNEIRKKENMILMLSMEVDKTYLFDRASYDATKLFVKDAQDAWLMTFIFSSLFIMAGISTGLQVYSSTFISIVWLVHCLAQWRSDRHCP</sequence>
<feature type="transmembrane region" description="Helical" evidence="1">
    <location>
        <begin position="58"/>
        <end position="74"/>
    </location>
</feature>
<dbReference type="Proteomes" id="UP001237448">
    <property type="component" value="Unassembled WGS sequence"/>
</dbReference>
<organism evidence="2 3">
    <name type="scientific">Labrys monachus</name>
    <dbReference type="NCBI Taxonomy" id="217067"/>
    <lineage>
        <taxon>Bacteria</taxon>
        <taxon>Pseudomonadati</taxon>
        <taxon>Pseudomonadota</taxon>
        <taxon>Alphaproteobacteria</taxon>
        <taxon>Hyphomicrobiales</taxon>
        <taxon>Xanthobacteraceae</taxon>
        <taxon>Labrys</taxon>
    </lineage>
</organism>
<keyword evidence="1" id="KW-1133">Transmembrane helix</keyword>
<comment type="caution">
    <text evidence="2">The sequence shown here is derived from an EMBL/GenBank/DDBJ whole genome shotgun (WGS) entry which is preliminary data.</text>
</comment>
<reference evidence="2 3" key="1">
    <citation type="submission" date="2023-07" db="EMBL/GenBank/DDBJ databases">
        <title>Genomic Encyclopedia of Type Strains, Phase IV (KMG-IV): sequencing the most valuable type-strain genomes for metagenomic binning, comparative biology and taxonomic classification.</title>
        <authorList>
            <person name="Goeker M."/>
        </authorList>
    </citation>
    <scope>NUCLEOTIDE SEQUENCE [LARGE SCALE GENOMIC DNA]</scope>
    <source>
        <strain evidence="2 3">DSM 5896</strain>
    </source>
</reference>
<keyword evidence="3" id="KW-1185">Reference proteome</keyword>
<gene>
    <name evidence="2" type="ORF">J3R73_000494</name>
</gene>